<dbReference type="Pfam" id="PF02891">
    <property type="entry name" value="zf-MIZ"/>
    <property type="match status" value="1"/>
</dbReference>
<evidence type="ECO:0000256" key="4">
    <source>
        <dbReference type="PROSITE-ProRule" id="PRU00452"/>
    </source>
</evidence>
<keyword evidence="6" id="KW-0436">Ligase</keyword>
<dbReference type="EMBL" id="PSQE01000001">
    <property type="protein sequence ID" value="RHN79154.1"/>
    <property type="molecule type" value="Genomic_DNA"/>
</dbReference>
<dbReference type="AlphaFoldDB" id="A0A396JPL9"/>
<dbReference type="OrthoDB" id="1423543at2759"/>
<dbReference type="PANTHER" id="PTHR10782">
    <property type="entry name" value="ZINC FINGER MIZ DOMAIN-CONTAINING PROTEIN"/>
    <property type="match status" value="1"/>
</dbReference>
<accession>A0A396JPL9</accession>
<dbReference type="Gene3D" id="3.30.40.10">
    <property type="entry name" value="Zinc/RING finger domain, C3HC4 (zinc finger)"/>
    <property type="match status" value="1"/>
</dbReference>
<keyword evidence="1" id="KW-0479">Metal-binding</keyword>
<evidence type="ECO:0000259" key="5">
    <source>
        <dbReference type="PROSITE" id="PS51044"/>
    </source>
</evidence>
<keyword evidence="3" id="KW-0862">Zinc</keyword>
<dbReference type="GO" id="GO:0008270">
    <property type="term" value="F:zinc ion binding"/>
    <property type="evidence" value="ECO:0007669"/>
    <property type="project" value="UniProtKB-KW"/>
</dbReference>
<feature type="domain" description="SP-RING-type" evidence="5">
    <location>
        <begin position="295"/>
        <end position="376"/>
    </location>
</feature>
<dbReference type="InterPro" id="IPR004181">
    <property type="entry name" value="Znf_MIZ"/>
</dbReference>
<comment type="caution">
    <text evidence="6">The sequence shown here is derived from an EMBL/GenBank/DDBJ whole genome shotgun (WGS) entry which is preliminary data.</text>
</comment>
<reference evidence="6" key="1">
    <citation type="journal article" date="2018" name="Nat. Plants">
        <title>Whole-genome landscape of Medicago truncatula symbiotic genes.</title>
        <authorList>
            <person name="Pecrix Y."/>
            <person name="Gamas P."/>
            <person name="Carrere S."/>
        </authorList>
    </citation>
    <scope>NUCLEOTIDE SEQUENCE</scope>
    <source>
        <tissue evidence="6">Leaves</tissue>
    </source>
</reference>
<evidence type="ECO:0000313" key="6">
    <source>
        <dbReference type="EMBL" id="RHN79154.1"/>
    </source>
</evidence>
<dbReference type="GO" id="GO:0016925">
    <property type="term" value="P:protein sumoylation"/>
    <property type="evidence" value="ECO:0007669"/>
    <property type="project" value="UniProtKB-ARBA"/>
</dbReference>
<dbReference type="GO" id="GO:0016874">
    <property type="term" value="F:ligase activity"/>
    <property type="evidence" value="ECO:0007669"/>
    <property type="project" value="UniProtKB-KW"/>
</dbReference>
<dbReference type="Proteomes" id="UP000265566">
    <property type="component" value="Chromosome 1"/>
</dbReference>
<keyword evidence="2 4" id="KW-0863">Zinc-finger</keyword>
<gene>
    <name evidence="6" type="ORF">MtrunA17_Chr1g0173981</name>
</gene>
<dbReference type="Gramene" id="rna2880">
    <property type="protein sequence ID" value="RHN79154.1"/>
    <property type="gene ID" value="gene2880"/>
</dbReference>
<organism evidence="6">
    <name type="scientific">Medicago truncatula</name>
    <name type="common">Barrel medic</name>
    <name type="synonym">Medicago tribuloides</name>
    <dbReference type="NCBI Taxonomy" id="3880"/>
    <lineage>
        <taxon>Eukaryota</taxon>
        <taxon>Viridiplantae</taxon>
        <taxon>Streptophyta</taxon>
        <taxon>Embryophyta</taxon>
        <taxon>Tracheophyta</taxon>
        <taxon>Spermatophyta</taxon>
        <taxon>Magnoliopsida</taxon>
        <taxon>eudicotyledons</taxon>
        <taxon>Gunneridae</taxon>
        <taxon>Pentapetalae</taxon>
        <taxon>rosids</taxon>
        <taxon>fabids</taxon>
        <taxon>Fabales</taxon>
        <taxon>Fabaceae</taxon>
        <taxon>Papilionoideae</taxon>
        <taxon>50 kb inversion clade</taxon>
        <taxon>NPAAA clade</taxon>
        <taxon>Hologalegina</taxon>
        <taxon>IRL clade</taxon>
        <taxon>Trifolieae</taxon>
        <taxon>Medicago</taxon>
    </lineage>
</organism>
<dbReference type="PANTHER" id="PTHR10782:SF4">
    <property type="entry name" value="TONALLI, ISOFORM E"/>
    <property type="match status" value="1"/>
</dbReference>
<proteinExistence type="predicted"/>
<evidence type="ECO:0000256" key="1">
    <source>
        <dbReference type="ARBA" id="ARBA00022723"/>
    </source>
</evidence>
<dbReference type="PROSITE" id="PS51044">
    <property type="entry name" value="ZF_SP_RING"/>
    <property type="match status" value="1"/>
</dbReference>
<evidence type="ECO:0000256" key="3">
    <source>
        <dbReference type="ARBA" id="ARBA00022833"/>
    </source>
</evidence>
<protein>
    <submittedName>
        <fullName evidence="6">Putative E3 SUMO protein ligase</fullName>
    </submittedName>
</protein>
<dbReference type="InterPro" id="IPR013083">
    <property type="entry name" value="Znf_RING/FYVE/PHD"/>
</dbReference>
<sequence length="412" mass="46525">METNNWLSLLNSDASDLDLNLYRITKTLECLLAWYFVPGNQISSSIFCRLCISLSRGINYAIAYGQTPSSKAIQLLHTLMKKIDYQNESDDELGVVIVLVITVKNACEFGWFENKETQELLTIAHEIEKMYCTLGSTRPSFSHHSSSLLNMIMQRFYPSMKLGPIIASIEAKSGFGASVVDFNIQKKNHQSDKKFWLLVAETDNIETSACLINPQDVNFLVNGEAINTRTLLGMDHQPQMPTCLNSMLKFGTNLFQAVGEFDGNYIILVAYMSYVDASLPPELPPDYVQSTLEYSDSDIMEGESRISLNCPIGLTRIKTPVKGRTCKHFQCFDFDNFIEINCYRPLWRCPHCNEYVSYTDICLDRNMVEILKKVGENVVEVIVHHADGSLKEVLLEENDSSGLSSRNTGLLH</sequence>
<dbReference type="CDD" id="cd16650">
    <property type="entry name" value="SP-RING_PIAS-like"/>
    <property type="match status" value="1"/>
</dbReference>
<name>A0A396JPL9_MEDTR</name>
<dbReference type="GO" id="GO:0019789">
    <property type="term" value="F:SUMO transferase activity"/>
    <property type="evidence" value="ECO:0007669"/>
    <property type="project" value="UniProtKB-ARBA"/>
</dbReference>
<evidence type="ECO:0000256" key="2">
    <source>
        <dbReference type="ARBA" id="ARBA00022771"/>
    </source>
</evidence>